<dbReference type="EMBL" id="CP044427">
    <property type="protein sequence ID" value="QFG68901.1"/>
    <property type="molecule type" value="Genomic_DNA"/>
</dbReference>
<feature type="binding site" evidence="7">
    <location>
        <position position="159"/>
    </location>
    <ligand>
        <name>S-adenosyl-L-methionine</name>
        <dbReference type="ChEBI" id="CHEBI:59789"/>
    </ligand>
</feature>
<comment type="function">
    <text evidence="2 7">Catalyzes the formation of N(7)-methylguanine at position 46 (m7G46) in tRNA.</text>
</comment>
<evidence type="ECO:0000256" key="2">
    <source>
        <dbReference type="ARBA" id="ARBA00003015"/>
    </source>
</evidence>
<organism evidence="9 10">
    <name type="scientific">Ornithinimicrobium pratense</name>
    <dbReference type="NCBI Taxonomy" id="2593973"/>
    <lineage>
        <taxon>Bacteria</taxon>
        <taxon>Bacillati</taxon>
        <taxon>Actinomycetota</taxon>
        <taxon>Actinomycetes</taxon>
        <taxon>Micrococcales</taxon>
        <taxon>Ornithinimicrobiaceae</taxon>
        <taxon>Ornithinimicrobium</taxon>
    </lineage>
</organism>
<dbReference type="SUPFAM" id="SSF53335">
    <property type="entry name" value="S-adenosyl-L-methionine-dependent methyltransferases"/>
    <property type="match status" value="1"/>
</dbReference>
<evidence type="ECO:0000256" key="3">
    <source>
        <dbReference type="ARBA" id="ARBA00022603"/>
    </source>
</evidence>
<evidence type="ECO:0000256" key="5">
    <source>
        <dbReference type="ARBA" id="ARBA00022691"/>
    </source>
</evidence>
<feature type="compositionally biased region" description="Basic and acidic residues" evidence="8">
    <location>
        <begin position="36"/>
        <end position="45"/>
    </location>
</feature>
<feature type="compositionally biased region" description="Polar residues" evidence="8">
    <location>
        <begin position="24"/>
        <end position="35"/>
    </location>
</feature>
<evidence type="ECO:0000256" key="6">
    <source>
        <dbReference type="ARBA" id="ARBA00022694"/>
    </source>
</evidence>
<dbReference type="GO" id="GO:0043527">
    <property type="term" value="C:tRNA methyltransferase complex"/>
    <property type="evidence" value="ECO:0007669"/>
    <property type="project" value="TreeGrafter"/>
</dbReference>
<evidence type="ECO:0000256" key="8">
    <source>
        <dbReference type="SAM" id="MobiDB-lite"/>
    </source>
</evidence>
<keyword evidence="5 7" id="KW-0949">S-adenosyl-L-methionine</keyword>
<accession>A0A5J6V6U2</accession>
<dbReference type="HAMAP" id="MF_01057">
    <property type="entry name" value="tRNA_methyltr_TrmB"/>
    <property type="match status" value="1"/>
</dbReference>
<dbReference type="PANTHER" id="PTHR23417">
    <property type="entry name" value="3-DEOXY-D-MANNO-OCTULOSONIC-ACID TRANSFERASE/TRNA GUANINE-N 7 - -METHYLTRANSFERASE"/>
    <property type="match status" value="1"/>
</dbReference>
<dbReference type="EC" id="2.1.1.33" evidence="7"/>
<evidence type="ECO:0000313" key="10">
    <source>
        <dbReference type="Proteomes" id="UP000326546"/>
    </source>
</evidence>
<dbReference type="NCBIfam" id="TIGR00091">
    <property type="entry name" value="tRNA (guanosine(46)-N7)-methyltransferase TrmB"/>
    <property type="match status" value="1"/>
</dbReference>
<comment type="catalytic activity">
    <reaction evidence="1 7">
        <text>guanosine(46) in tRNA + S-adenosyl-L-methionine = N(7)-methylguanosine(46) in tRNA + S-adenosyl-L-homocysteine</text>
        <dbReference type="Rhea" id="RHEA:42708"/>
        <dbReference type="Rhea" id="RHEA-COMP:10188"/>
        <dbReference type="Rhea" id="RHEA-COMP:10189"/>
        <dbReference type="ChEBI" id="CHEBI:57856"/>
        <dbReference type="ChEBI" id="CHEBI:59789"/>
        <dbReference type="ChEBI" id="CHEBI:74269"/>
        <dbReference type="ChEBI" id="CHEBI:74480"/>
        <dbReference type="EC" id="2.1.1.33"/>
    </reaction>
</comment>
<dbReference type="Pfam" id="PF02390">
    <property type="entry name" value="Methyltransf_4"/>
    <property type="match status" value="1"/>
</dbReference>
<feature type="region of interest" description="Disordered" evidence="8">
    <location>
        <begin position="1"/>
        <end position="64"/>
    </location>
</feature>
<feature type="binding site" evidence="7">
    <location>
        <position position="190"/>
    </location>
    <ligand>
        <name>S-adenosyl-L-methionine</name>
        <dbReference type="ChEBI" id="CHEBI:59789"/>
    </ligand>
</feature>
<comment type="caution">
    <text evidence="7">Lacks conserved residue(s) required for the propagation of feature annotation.</text>
</comment>
<dbReference type="UniPathway" id="UPA00989"/>
<comment type="similarity">
    <text evidence="7">Belongs to the class I-like SAM-binding methyltransferase superfamily. TrmB family.</text>
</comment>
<dbReference type="Proteomes" id="UP000326546">
    <property type="component" value="Chromosome"/>
</dbReference>
<dbReference type="InterPro" id="IPR055361">
    <property type="entry name" value="tRNA_methyltr_TrmB_bact"/>
</dbReference>
<evidence type="ECO:0000256" key="1">
    <source>
        <dbReference type="ARBA" id="ARBA00000142"/>
    </source>
</evidence>
<name>A0A5J6V6U2_9MICO</name>
<sequence>MALSPRRPRSERWVRGVSDGPHPRQNTSKSPTEHATTPDRTREKPPPNTRTQPPAGHYALGHPFIGPRPLARTRSFTRRGGRMPRTHQAAWDRLADQVVLEVPRPMGATSTVVDPAYCLDPRDVFGRLAPLVVEVGSGSGDALVAGAAQRPGWDFIALEVWKPGIGHALAKMEAQTGAGAQPNVRIVEVDAVVALQTMFAPGSVHEVWTFFPDPWPKAKHHKRRIVTPDFVDAVVRLLAPDGVWRLATDWDHYAESMREVVGAEPRLELASTDRAPLRPVTRFERRGTEAGRQITDLAYRLR</sequence>
<dbReference type="PROSITE" id="PS51625">
    <property type="entry name" value="SAM_MT_TRMB"/>
    <property type="match status" value="1"/>
</dbReference>
<dbReference type="KEGG" id="serw:FY030_09470"/>
<dbReference type="AlphaFoldDB" id="A0A5J6V6U2"/>
<feature type="binding site" evidence="7">
    <location>
        <position position="217"/>
    </location>
    <ligand>
        <name>substrate</name>
    </ligand>
</feature>
<feature type="binding site" evidence="7">
    <location>
        <position position="213"/>
    </location>
    <ligand>
        <name>S-adenosyl-L-methionine</name>
        <dbReference type="ChEBI" id="CHEBI:59789"/>
    </ligand>
</feature>
<proteinExistence type="inferred from homology"/>
<protein>
    <recommendedName>
        <fullName evidence="7">tRNA (guanine-N(7)-)-methyltransferase</fullName>
        <ecNumber evidence="7">2.1.1.33</ecNumber>
    </recommendedName>
    <alternativeName>
        <fullName evidence="7">tRNA (guanine(46)-N(7))-methyltransferase</fullName>
    </alternativeName>
    <alternativeName>
        <fullName evidence="7">tRNA(m7G46)-methyltransferase</fullName>
    </alternativeName>
</protein>
<keyword evidence="3 7" id="KW-0489">Methyltransferase</keyword>
<keyword evidence="10" id="KW-1185">Reference proteome</keyword>
<evidence type="ECO:0000256" key="4">
    <source>
        <dbReference type="ARBA" id="ARBA00022679"/>
    </source>
</evidence>
<dbReference type="InterPro" id="IPR003358">
    <property type="entry name" value="tRNA_(Gua-N-7)_MeTrfase_Trmb"/>
</dbReference>
<dbReference type="PANTHER" id="PTHR23417:SF14">
    <property type="entry name" value="PENTACOTRIPEPTIDE-REPEAT REGION OF PRORP DOMAIN-CONTAINING PROTEIN"/>
    <property type="match status" value="1"/>
</dbReference>
<evidence type="ECO:0000313" key="9">
    <source>
        <dbReference type="EMBL" id="QFG68901.1"/>
    </source>
</evidence>
<dbReference type="OrthoDB" id="9802090at2"/>
<gene>
    <name evidence="7 9" type="primary">trmB</name>
    <name evidence="9" type="ORF">FY030_09470</name>
</gene>
<evidence type="ECO:0000256" key="7">
    <source>
        <dbReference type="HAMAP-Rule" id="MF_01057"/>
    </source>
</evidence>
<feature type="binding site" evidence="7">
    <location>
        <begin position="281"/>
        <end position="284"/>
    </location>
    <ligand>
        <name>substrate</name>
    </ligand>
</feature>
<comment type="pathway">
    <text evidence="7">tRNA modification; N(7)-methylguanine-tRNA biosynthesis.</text>
</comment>
<dbReference type="GO" id="GO:0008176">
    <property type="term" value="F:tRNA (guanine(46)-N7)-methyltransferase activity"/>
    <property type="evidence" value="ECO:0007669"/>
    <property type="project" value="UniProtKB-UniRule"/>
</dbReference>
<dbReference type="Gene3D" id="3.40.50.150">
    <property type="entry name" value="Vaccinia Virus protein VP39"/>
    <property type="match status" value="1"/>
</dbReference>
<keyword evidence="6 7" id="KW-0819">tRNA processing</keyword>
<feature type="binding site" evidence="7">
    <location>
        <position position="249"/>
    </location>
    <ligand>
        <name>substrate</name>
    </ligand>
</feature>
<dbReference type="InterPro" id="IPR029063">
    <property type="entry name" value="SAM-dependent_MTases_sf"/>
</dbReference>
<keyword evidence="4 7" id="KW-0808">Transferase</keyword>
<feature type="binding site" evidence="7">
    <location>
        <position position="134"/>
    </location>
    <ligand>
        <name>S-adenosyl-L-methionine</name>
        <dbReference type="ChEBI" id="CHEBI:59789"/>
    </ligand>
</feature>
<reference evidence="9 10" key="1">
    <citation type="submission" date="2019-09" db="EMBL/GenBank/DDBJ databases">
        <title>Serinicoccus pratensis sp. nov., isolated from meadow soil.</title>
        <authorList>
            <person name="Zhang W."/>
        </authorList>
    </citation>
    <scope>NUCLEOTIDE SEQUENCE [LARGE SCALE GENOMIC DNA]</scope>
    <source>
        <strain evidence="9 10">W204</strain>
    </source>
</reference>